<keyword evidence="3" id="KW-1185">Reference proteome</keyword>
<organism evidence="2 3">
    <name type="scientific">Dreissena polymorpha</name>
    <name type="common">Zebra mussel</name>
    <name type="synonym">Mytilus polymorpha</name>
    <dbReference type="NCBI Taxonomy" id="45954"/>
    <lineage>
        <taxon>Eukaryota</taxon>
        <taxon>Metazoa</taxon>
        <taxon>Spiralia</taxon>
        <taxon>Lophotrochozoa</taxon>
        <taxon>Mollusca</taxon>
        <taxon>Bivalvia</taxon>
        <taxon>Autobranchia</taxon>
        <taxon>Heteroconchia</taxon>
        <taxon>Euheterodonta</taxon>
        <taxon>Imparidentia</taxon>
        <taxon>Neoheterodontei</taxon>
        <taxon>Myida</taxon>
        <taxon>Dreissenoidea</taxon>
        <taxon>Dreissenidae</taxon>
        <taxon>Dreissena</taxon>
    </lineage>
</organism>
<reference evidence="2" key="1">
    <citation type="journal article" date="2019" name="bioRxiv">
        <title>The Genome of the Zebra Mussel, Dreissena polymorpha: A Resource for Invasive Species Research.</title>
        <authorList>
            <person name="McCartney M.A."/>
            <person name="Auch B."/>
            <person name="Kono T."/>
            <person name="Mallez S."/>
            <person name="Zhang Y."/>
            <person name="Obille A."/>
            <person name="Becker A."/>
            <person name="Abrahante J.E."/>
            <person name="Garbe J."/>
            <person name="Badalamenti J.P."/>
            <person name="Herman A."/>
            <person name="Mangelson H."/>
            <person name="Liachko I."/>
            <person name="Sullivan S."/>
            <person name="Sone E.D."/>
            <person name="Koren S."/>
            <person name="Silverstein K.A.T."/>
            <person name="Beckman K.B."/>
            <person name="Gohl D.M."/>
        </authorList>
    </citation>
    <scope>NUCLEOTIDE SEQUENCE</scope>
    <source>
        <strain evidence="2">Duluth1</strain>
        <tissue evidence="2">Whole animal</tissue>
    </source>
</reference>
<evidence type="ECO:0000313" key="3">
    <source>
        <dbReference type="Proteomes" id="UP000828390"/>
    </source>
</evidence>
<reference evidence="2" key="2">
    <citation type="submission" date="2020-11" db="EMBL/GenBank/DDBJ databases">
        <authorList>
            <person name="McCartney M.A."/>
            <person name="Auch B."/>
            <person name="Kono T."/>
            <person name="Mallez S."/>
            <person name="Becker A."/>
            <person name="Gohl D.M."/>
            <person name="Silverstein K.A.T."/>
            <person name="Koren S."/>
            <person name="Bechman K.B."/>
            <person name="Herman A."/>
            <person name="Abrahante J.E."/>
            <person name="Garbe J."/>
        </authorList>
    </citation>
    <scope>NUCLEOTIDE SEQUENCE</scope>
    <source>
        <strain evidence="2">Duluth1</strain>
        <tissue evidence="2">Whole animal</tissue>
    </source>
</reference>
<protein>
    <submittedName>
        <fullName evidence="2">Uncharacterized protein</fullName>
    </submittedName>
</protein>
<dbReference type="AlphaFoldDB" id="A0A9D4KGC3"/>
<proteinExistence type="predicted"/>
<feature type="region of interest" description="Disordered" evidence="1">
    <location>
        <begin position="52"/>
        <end position="113"/>
    </location>
</feature>
<comment type="caution">
    <text evidence="2">The sequence shown here is derived from an EMBL/GenBank/DDBJ whole genome shotgun (WGS) entry which is preliminary data.</text>
</comment>
<gene>
    <name evidence="2" type="ORF">DPMN_112356</name>
</gene>
<evidence type="ECO:0000256" key="1">
    <source>
        <dbReference type="SAM" id="MobiDB-lite"/>
    </source>
</evidence>
<name>A0A9D4KGC3_DREPO</name>
<dbReference type="Proteomes" id="UP000828390">
    <property type="component" value="Unassembled WGS sequence"/>
</dbReference>
<accession>A0A9D4KGC3</accession>
<dbReference type="EMBL" id="JAIWYP010000004">
    <property type="protein sequence ID" value="KAH3838939.1"/>
    <property type="molecule type" value="Genomic_DNA"/>
</dbReference>
<evidence type="ECO:0000313" key="2">
    <source>
        <dbReference type="EMBL" id="KAH3838939.1"/>
    </source>
</evidence>
<sequence>MRINRDCSESNRNWPYWYRNRIGGAEPVCRCIEPNRYSSTVYPGEALAQLRLSPAMPRRSPGESRQRPGRAPVYRNSIGTHRGYTSIRPRQSYGNPRFNPYRDVAGNAQAEPR</sequence>